<keyword evidence="1" id="KW-1133">Transmembrane helix</keyword>
<gene>
    <name evidence="2" type="ORF">Poly59_16690</name>
</gene>
<comment type="caution">
    <text evidence="2">The sequence shown here is derived from an EMBL/GenBank/DDBJ whole genome shotgun (WGS) entry which is preliminary data.</text>
</comment>
<dbReference type="AlphaFoldDB" id="A0A5C6F7A0"/>
<sequence>MKLLRRYWGAGLILLMVAIHAAVIGYVRSRVARLSGMETTAMEVGNFRFQSVADLSTVYHFRLHAVLDPSKLHRGKERMAQMQMEIREASEQLLRQVDPKWLEDPSQTQIRERLMEIVLKHLDEPLVQRVLITDWLELPIDAIDVTLDQSESIVKN</sequence>
<feature type="transmembrane region" description="Helical" evidence="1">
    <location>
        <begin position="6"/>
        <end position="27"/>
    </location>
</feature>
<dbReference type="EMBL" id="SJPX01000002">
    <property type="protein sequence ID" value="TWU55371.1"/>
    <property type="molecule type" value="Genomic_DNA"/>
</dbReference>
<protein>
    <recommendedName>
        <fullName evidence="4">Flagellar protein FliL</fullName>
    </recommendedName>
</protein>
<dbReference type="Proteomes" id="UP000317977">
    <property type="component" value="Unassembled WGS sequence"/>
</dbReference>
<proteinExistence type="predicted"/>
<keyword evidence="1" id="KW-0812">Transmembrane</keyword>
<keyword evidence="1" id="KW-0472">Membrane</keyword>
<keyword evidence="3" id="KW-1185">Reference proteome</keyword>
<accession>A0A5C6F7A0</accession>
<evidence type="ECO:0000313" key="2">
    <source>
        <dbReference type="EMBL" id="TWU55371.1"/>
    </source>
</evidence>
<reference evidence="2 3" key="1">
    <citation type="submission" date="2019-02" db="EMBL/GenBank/DDBJ databases">
        <title>Deep-cultivation of Planctomycetes and their phenomic and genomic characterization uncovers novel biology.</title>
        <authorList>
            <person name="Wiegand S."/>
            <person name="Jogler M."/>
            <person name="Boedeker C."/>
            <person name="Pinto D."/>
            <person name="Vollmers J."/>
            <person name="Rivas-Marin E."/>
            <person name="Kohn T."/>
            <person name="Peeters S.H."/>
            <person name="Heuer A."/>
            <person name="Rast P."/>
            <person name="Oberbeckmann S."/>
            <person name="Bunk B."/>
            <person name="Jeske O."/>
            <person name="Meyerdierks A."/>
            <person name="Storesund J.E."/>
            <person name="Kallscheuer N."/>
            <person name="Luecker S."/>
            <person name="Lage O.M."/>
            <person name="Pohl T."/>
            <person name="Merkel B.J."/>
            <person name="Hornburger P."/>
            <person name="Mueller R.-W."/>
            <person name="Bruemmer F."/>
            <person name="Labrenz M."/>
            <person name="Spormann A.M."/>
            <person name="Op Den Camp H."/>
            <person name="Overmann J."/>
            <person name="Amann R."/>
            <person name="Jetten M.S.M."/>
            <person name="Mascher T."/>
            <person name="Medema M.H."/>
            <person name="Devos D.P."/>
            <person name="Kaster A.-K."/>
            <person name="Ovreas L."/>
            <person name="Rohde M."/>
            <person name="Galperin M.Y."/>
            <person name="Jogler C."/>
        </authorList>
    </citation>
    <scope>NUCLEOTIDE SEQUENCE [LARGE SCALE GENOMIC DNA]</scope>
    <source>
        <strain evidence="2 3">Poly59</strain>
    </source>
</reference>
<evidence type="ECO:0000256" key="1">
    <source>
        <dbReference type="SAM" id="Phobius"/>
    </source>
</evidence>
<name>A0A5C6F7A0_9BACT</name>
<organism evidence="2 3">
    <name type="scientific">Rubripirellula reticaptiva</name>
    <dbReference type="NCBI Taxonomy" id="2528013"/>
    <lineage>
        <taxon>Bacteria</taxon>
        <taxon>Pseudomonadati</taxon>
        <taxon>Planctomycetota</taxon>
        <taxon>Planctomycetia</taxon>
        <taxon>Pirellulales</taxon>
        <taxon>Pirellulaceae</taxon>
        <taxon>Rubripirellula</taxon>
    </lineage>
</organism>
<dbReference type="RefSeq" id="WP_246151485.1">
    <property type="nucleotide sequence ID" value="NZ_SJPX01000002.1"/>
</dbReference>
<evidence type="ECO:0000313" key="3">
    <source>
        <dbReference type="Proteomes" id="UP000317977"/>
    </source>
</evidence>
<evidence type="ECO:0008006" key="4">
    <source>
        <dbReference type="Google" id="ProtNLM"/>
    </source>
</evidence>